<dbReference type="PANTHER" id="PTHR43649">
    <property type="entry name" value="ARABINOSE-BINDING PROTEIN-RELATED"/>
    <property type="match status" value="1"/>
</dbReference>
<reference evidence="4 5" key="1">
    <citation type="submission" date="2023-07" db="EMBL/GenBank/DDBJ databases">
        <title>Genomic Encyclopedia of Type Strains, Phase IV (KMG-IV): sequencing the most valuable type-strain genomes for metagenomic binning, comparative biology and taxonomic classification.</title>
        <authorList>
            <person name="Goeker M."/>
        </authorList>
    </citation>
    <scope>NUCLEOTIDE SEQUENCE [LARGE SCALE GENOMIC DNA]</scope>
    <source>
        <strain evidence="4 5">DSM 19619</strain>
    </source>
</reference>
<dbReference type="InterPro" id="IPR006059">
    <property type="entry name" value="SBP"/>
</dbReference>
<name>A0ABU0J5V4_9HYPH</name>
<dbReference type="SUPFAM" id="SSF53850">
    <property type="entry name" value="Periplasmic binding protein-like II"/>
    <property type="match status" value="1"/>
</dbReference>
<dbReference type="InterPro" id="IPR050490">
    <property type="entry name" value="Bact_solute-bd_prot1"/>
</dbReference>
<organism evidence="4 5">
    <name type="scientific">Labrys wisconsinensis</name>
    <dbReference type="NCBI Taxonomy" id="425677"/>
    <lineage>
        <taxon>Bacteria</taxon>
        <taxon>Pseudomonadati</taxon>
        <taxon>Pseudomonadota</taxon>
        <taxon>Alphaproteobacteria</taxon>
        <taxon>Hyphomicrobiales</taxon>
        <taxon>Xanthobacteraceae</taxon>
        <taxon>Labrys</taxon>
    </lineage>
</organism>
<accession>A0ABU0J5V4</accession>
<gene>
    <name evidence="4" type="ORF">QO011_002654</name>
</gene>
<evidence type="ECO:0000256" key="2">
    <source>
        <dbReference type="ARBA" id="ARBA00008520"/>
    </source>
</evidence>
<dbReference type="Pfam" id="PF01547">
    <property type="entry name" value="SBP_bac_1"/>
    <property type="match status" value="1"/>
</dbReference>
<dbReference type="EMBL" id="JAUSVX010000004">
    <property type="protein sequence ID" value="MDQ0469638.1"/>
    <property type="molecule type" value="Genomic_DNA"/>
</dbReference>
<keyword evidence="3" id="KW-0574">Periplasm</keyword>
<protein>
    <submittedName>
        <fullName evidence="4">Raffinose/stachyose/melibiose transport system substrate-binding protein</fullName>
    </submittedName>
</protein>
<comment type="similarity">
    <text evidence="2">Belongs to the bacterial solute-binding protein 1 family.</text>
</comment>
<comment type="subcellular location">
    <subcellularLocation>
        <location evidence="1">Periplasm</location>
    </subcellularLocation>
</comment>
<sequence>MAAAGLTLSTAAHAQSLAVWDDLTFEGQSAVIQQLNKEFEAAHPGVTITRTARTFDDMKLTLKLAVSAGNGPVVTKVNQGAGDMGAMVKEGLLLPLDAYIAKYGWDKRQSDSVLARDRWSDTGQFGQGKTYGISGLGEMVGLYYNKKILDDAGIAVPNTFDDFVAALDALKAKGAVPFMIGTSKQHLALHMIAAISQAHIDAGKRATLDDLIYGRGGTWKTDGNVESAKLVQHWAKDGYFFPGFQGISSDDAVQLFVSGQGAFLISGTWYFGDMQHNPDIHFMPVPAPKGISKPMTVGGVDLAWAVTSLGKDQATQDLAGAYIDYMVSEKAAATWANAGYFPATALPADAKVTLTPLLSEGIAMWKTINANDALGHYPDWASPTMLKTIDDNSPHLLAGDQTPEAFVDALDGDYQAYLKGKK</sequence>
<dbReference type="RefSeq" id="WP_370881948.1">
    <property type="nucleotide sequence ID" value="NZ_JAUSVX010000004.1"/>
</dbReference>
<proteinExistence type="inferred from homology"/>
<comment type="caution">
    <text evidence="4">The sequence shown here is derived from an EMBL/GenBank/DDBJ whole genome shotgun (WGS) entry which is preliminary data.</text>
</comment>
<evidence type="ECO:0000256" key="1">
    <source>
        <dbReference type="ARBA" id="ARBA00004418"/>
    </source>
</evidence>
<evidence type="ECO:0000256" key="3">
    <source>
        <dbReference type="ARBA" id="ARBA00022764"/>
    </source>
</evidence>
<dbReference type="Gene3D" id="3.40.190.10">
    <property type="entry name" value="Periplasmic binding protein-like II"/>
    <property type="match status" value="2"/>
</dbReference>
<dbReference type="Proteomes" id="UP001242480">
    <property type="component" value="Unassembled WGS sequence"/>
</dbReference>
<keyword evidence="5" id="KW-1185">Reference proteome</keyword>
<evidence type="ECO:0000313" key="4">
    <source>
        <dbReference type="EMBL" id="MDQ0469638.1"/>
    </source>
</evidence>
<evidence type="ECO:0000313" key="5">
    <source>
        <dbReference type="Proteomes" id="UP001242480"/>
    </source>
</evidence>